<evidence type="ECO:0000313" key="2">
    <source>
        <dbReference type="Proteomes" id="UP000828390"/>
    </source>
</evidence>
<organism evidence="1 2">
    <name type="scientific">Dreissena polymorpha</name>
    <name type="common">Zebra mussel</name>
    <name type="synonym">Mytilus polymorpha</name>
    <dbReference type="NCBI Taxonomy" id="45954"/>
    <lineage>
        <taxon>Eukaryota</taxon>
        <taxon>Metazoa</taxon>
        <taxon>Spiralia</taxon>
        <taxon>Lophotrochozoa</taxon>
        <taxon>Mollusca</taxon>
        <taxon>Bivalvia</taxon>
        <taxon>Autobranchia</taxon>
        <taxon>Heteroconchia</taxon>
        <taxon>Euheterodonta</taxon>
        <taxon>Imparidentia</taxon>
        <taxon>Neoheterodontei</taxon>
        <taxon>Myida</taxon>
        <taxon>Dreissenoidea</taxon>
        <taxon>Dreissenidae</taxon>
        <taxon>Dreissena</taxon>
    </lineage>
</organism>
<reference evidence="1" key="2">
    <citation type="submission" date="2020-11" db="EMBL/GenBank/DDBJ databases">
        <authorList>
            <person name="McCartney M.A."/>
            <person name="Auch B."/>
            <person name="Kono T."/>
            <person name="Mallez S."/>
            <person name="Becker A."/>
            <person name="Gohl D.M."/>
            <person name="Silverstein K.A.T."/>
            <person name="Koren S."/>
            <person name="Bechman K.B."/>
            <person name="Herman A."/>
            <person name="Abrahante J.E."/>
            <person name="Garbe J."/>
        </authorList>
    </citation>
    <scope>NUCLEOTIDE SEQUENCE</scope>
    <source>
        <strain evidence="1">Duluth1</strain>
        <tissue evidence="1">Whole animal</tissue>
    </source>
</reference>
<dbReference type="AlphaFoldDB" id="A0A9D4CEM2"/>
<comment type="caution">
    <text evidence="1">The sequence shown here is derived from an EMBL/GenBank/DDBJ whole genome shotgun (WGS) entry which is preliminary data.</text>
</comment>
<protein>
    <submittedName>
        <fullName evidence="1">Uncharacterized protein</fullName>
    </submittedName>
</protein>
<reference evidence="1" key="1">
    <citation type="journal article" date="2019" name="bioRxiv">
        <title>The Genome of the Zebra Mussel, Dreissena polymorpha: A Resource for Invasive Species Research.</title>
        <authorList>
            <person name="McCartney M.A."/>
            <person name="Auch B."/>
            <person name="Kono T."/>
            <person name="Mallez S."/>
            <person name="Zhang Y."/>
            <person name="Obille A."/>
            <person name="Becker A."/>
            <person name="Abrahante J.E."/>
            <person name="Garbe J."/>
            <person name="Badalamenti J.P."/>
            <person name="Herman A."/>
            <person name="Mangelson H."/>
            <person name="Liachko I."/>
            <person name="Sullivan S."/>
            <person name="Sone E.D."/>
            <person name="Koren S."/>
            <person name="Silverstein K.A.T."/>
            <person name="Beckman K.B."/>
            <person name="Gohl D.M."/>
        </authorList>
    </citation>
    <scope>NUCLEOTIDE SEQUENCE</scope>
    <source>
        <strain evidence="1">Duluth1</strain>
        <tissue evidence="1">Whole animal</tissue>
    </source>
</reference>
<gene>
    <name evidence="1" type="ORF">DPMN_064868</name>
</gene>
<sequence>MFPQQITRLLAECLNWTYLCLMVISINRYTWTRYRFSVSPIVCSLYMGHFEEQTLRTAQRPLGWWFGYAEDTHTKQKVEHVEEFT</sequence>
<keyword evidence="2" id="KW-1185">Reference proteome</keyword>
<dbReference type="Proteomes" id="UP000828390">
    <property type="component" value="Unassembled WGS sequence"/>
</dbReference>
<dbReference type="EMBL" id="JAIWYP010000013">
    <property type="protein sequence ID" value="KAH3721919.1"/>
    <property type="molecule type" value="Genomic_DNA"/>
</dbReference>
<proteinExistence type="predicted"/>
<name>A0A9D4CEM2_DREPO</name>
<evidence type="ECO:0000313" key="1">
    <source>
        <dbReference type="EMBL" id="KAH3721919.1"/>
    </source>
</evidence>
<accession>A0A9D4CEM2</accession>